<name>A0A316Z7T3_9BASI</name>
<protein>
    <recommendedName>
        <fullName evidence="4">Large ribosomal subunit protein eL39</fullName>
    </recommendedName>
    <alternativeName>
        <fullName evidence="5">60S ribosomal protein L39</fullName>
    </alternativeName>
</protein>
<proteinExistence type="inferred from homology"/>
<dbReference type="PANTHER" id="PTHR19970">
    <property type="entry name" value="RIBOSOMAL PROTEIN L39E"/>
    <property type="match status" value="1"/>
</dbReference>
<dbReference type="PANTHER" id="PTHR19970:SF0">
    <property type="entry name" value="LARGE RIBOSOMAL SUBUNIT PROTEIN EL39"/>
    <property type="match status" value="1"/>
</dbReference>
<dbReference type="Pfam" id="PF00832">
    <property type="entry name" value="Ribosomal_L39"/>
    <property type="match status" value="1"/>
</dbReference>
<sequence length="114" mass="13318">MSQRGSGQSTRRPGCSQEWAETLGSSSVERPLCRRGSLRVVARPPAFRPIIRLDKELIPLRRLQPSQKTFRIKSKLAVAAKKSRPIPQWFRLKTDNKIQYNKNRRHWRRTKLGL</sequence>
<dbReference type="InterPro" id="IPR023626">
    <property type="entry name" value="Ribosomal_eL39_dom_sf"/>
</dbReference>
<dbReference type="InterPro" id="IPR020083">
    <property type="entry name" value="Ribosomal_eL39_CS"/>
</dbReference>
<reference evidence="7 8" key="1">
    <citation type="journal article" date="2018" name="Mol. Biol. Evol.">
        <title>Broad Genomic Sampling Reveals a Smut Pathogenic Ancestry of the Fungal Clade Ustilaginomycotina.</title>
        <authorList>
            <person name="Kijpornyongpan T."/>
            <person name="Mondo S.J."/>
            <person name="Barry K."/>
            <person name="Sandor L."/>
            <person name="Lee J."/>
            <person name="Lipzen A."/>
            <person name="Pangilinan J."/>
            <person name="LaButti K."/>
            <person name="Hainaut M."/>
            <person name="Henrissat B."/>
            <person name="Grigoriev I.V."/>
            <person name="Spatafora J.W."/>
            <person name="Aime M.C."/>
        </authorList>
    </citation>
    <scope>NUCLEOTIDE SEQUENCE [LARGE SCALE GENOMIC DNA]</scope>
    <source>
        <strain evidence="7 8">MCA 4186</strain>
    </source>
</reference>
<feature type="region of interest" description="Disordered" evidence="6">
    <location>
        <begin position="1"/>
        <end position="28"/>
    </location>
</feature>
<evidence type="ECO:0000256" key="6">
    <source>
        <dbReference type="SAM" id="MobiDB-lite"/>
    </source>
</evidence>
<dbReference type="AlphaFoldDB" id="A0A316Z7T3"/>
<evidence type="ECO:0000256" key="4">
    <source>
        <dbReference type="ARBA" id="ARBA00035234"/>
    </source>
</evidence>
<dbReference type="FunFam" id="1.10.1620.10:FF:000001">
    <property type="entry name" value="60S ribosomal protein-like L39"/>
    <property type="match status" value="1"/>
</dbReference>
<dbReference type="GO" id="GO:0022625">
    <property type="term" value="C:cytosolic large ribosomal subunit"/>
    <property type="evidence" value="ECO:0007669"/>
    <property type="project" value="TreeGrafter"/>
</dbReference>
<dbReference type="GO" id="GO:0006412">
    <property type="term" value="P:translation"/>
    <property type="evidence" value="ECO:0007669"/>
    <property type="project" value="InterPro"/>
</dbReference>
<dbReference type="OrthoDB" id="6332053at2759"/>
<evidence type="ECO:0000256" key="5">
    <source>
        <dbReference type="ARBA" id="ARBA00035339"/>
    </source>
</evidence>
<dbReference type="InterPro" id="IPR000077">
    <property type="entry name" value="Ribosomal_eL39"/>
</dbReference>
<evidence type="ECO:0000313" key="8">
    <source>
        <dbReference type="Proteomes" id="UP000245946"/>
    </source>
</evidence>
<dbReference type="GeneID" id="37270163"/>
<dbReference type="PROSITE" id="PS00051">
    <property type="entry name" value="RIBOSOMAL_L39E"/>
    <property type="match status" value="1"/>
</dbReference>
<organism evidence="7 8">
    <name type="scientific">Tilletiopsis washingtonensis</name>
    <dbReference type="NCBI Taxonomy" id="58919"/>
    <lineage>
        <taxon>Eukaryota</taxon>
        <taxon>Fungi</taxon>
        <taxon>Dikarya</taxon>
        <taxon>Basidiomycota</taxon>
        <taxon>Ustilaginomycotina</taxon>
        <taxon>Exobasidiomycetes</taxon>
        <taxon>Entylomatales</taxon>
        <taxon>Entylomatales incertae sedis</taxon>
        <taxon>Tilletiopsis</taxon>
    </lineage>
</organism>
<comment type="similarity">
    <text evidence="1">Belongs to the eukaryotic ribosomal protein eL39 family.</text>
</comment>
<evidence type="ECO:0000256" key="3">
    <source>
        <dbReference type="ARBA" id="ARBA00023274"/>
    </source>
</evidence>
<dbReference type="EMBL" id="KZ819295">
    <property type="protein sequence ID" value="PWN97316.1"/>
    <property type="molecule type" value="Genomic_DNA"/>
</dbReference>
<keyword evidence="8" id="KW-1185">Reference proteome</keyword>
<accession>A0A316Z7T3</accession>
<dbReference type="STRING" id="58919.A0A316Z7T3"/>
<dbReference type="SUPFAM" id="SSF48662">
    <property type="entry name" value="Ribosomal protein L39e"/>
    <property type="match status" value="1"/>
</dbReference>
<dbReference type="Proteomes" id="UP000245946">
    <property type="component" value="Unassembled WGS sequence"/>
</dbReference>
<keyword evidence="3" id="KW-0687">Ribonucleoprotein</keyword>
<dbReference type="Gene3D" id="1.10.1620.10">
    <property type="entry name" value="Ribosomal protein L39e"/>
    <property type="match status" value="1"/>
</dbReference>
<dbReference type="RefSeq" id="XP_025597595.1">
    <property type="nucleotide sequence ID" value="XM_025742619.1"/>
</dbReference>
<feature type="compositionally biased region" description="Polar residues" evidence="6">
    <location>
        <begin position="1"/>
        <end position="11"/>
    </location>
</feature>
<evidence type="ECO:0000313" key="7">
    <source>
        <dbReference type="EMBL" id="PWN97316.1"/>
    </source>
</evidence>
<evidence type="ECO:0000256" key="2">
    <source>
        <dbReference type="ARBA" id="ARBA00022980"/>
    </source>
</evidence>
<keyword evidence="2" id="KW-0689">Ribosomal protein</keyword>
<dbReference type="GO" id="GO:0003735">
    <property type="term" value="F:structural constituent of ribosome"/>
    <property type="evidence" value="ECO:0007669"/>
    <property type="project" value="InterPro"/>
</dbReference>
<gene>
    <name evidence="7" type="ORF">FA09DRAFT_330481</name>
</gene>
<evidence type="ECO:0000256" key="1">
    <source>
        <dbReference type="ARBA" id="ARBA00009339"/>
    </source>
</evidence>